<reference evidence="1 2" key="1">
    <citation type="journal article" date="2019" name="ACS Chem. Biol.">
        <title>Identification and Mobilization of a Cryptic Antibiotic Biosynthesis Gene Locus from a Human-Pathogenic Nocardia Isolate.</title>
        <authorList>
            <person name="Herisse M."/>
            <person name="Ishida K."/>
            <person name="Porter J.L."/>
            <person name="Howden B."/>
            <person name="Hertweck C."/>
            <person name="Stinear T.P."/>
            <person name="Pidot S.J."/>
        </authorList>
    </citation>
    <scope>NUCLEOTIDE SEQUENCE [LARGE SCALE GENOMIC DNA]</scope>
    <source>
        <strain evidence="1 2">AUSMDU00024985</strain>
    </source>
</reference>
<proteinExistence type="predicted"/>
<accession>A0A6G9XR28</accession>
<gene>
    <name evidence="1" type="ORF">F5X71_14685</name>
</gene>
<dbReference type="AlphaFoldDB" id="A0A6G9XR28"/>
<evidence type="ECO:0000313" key="2">
    <source>
        <dbReference type="Proteomes" id="UP000501705"/>
    </source>
</evidence>
<dbReference type="Gene3D" id="1.10.490.40">
    <property type="entry name" value="Diphtheria toxin, translocation domain"/>
    <property type="match status" value="1"/>
</dbReference>
<protein>
    <submittedName>
        <fullName evidence="1">Uncharacterized protein</fullName>
    </submittedName>
</protein>
<organism evidence="1 2">
    <name type="scientific">Nocardia brasiliensis</name>
    <dbReference type="NCBI Taxonomy" id="37326"/>
    <lineage>
        <taxon>Bacteria</taxon>
        <taxon>Bacillati</taxon>
        <taxon>Actinomycetota</taxon>
        <taxon>Actinomycetes</taxon>
        <taxon>Mycobacteriales</taxon>
        <taxon>Nocardiaceae</taxon>
        <taxon>Nocardia</taxon>
    </lineage>
</organism>
<name>A0A6G9XR28_NOCBR</name>
<evidence type="ECO:0000313" key="1">
    <source>
        <dbReference type="EMBL" id="QIS03401.1"/>
    </source>
</evidence>
<dbReference type="Proteomes" id="UP000501705">
    <property type="component" value="Chromosome"/>
</dbReference>
<dbReference type="RefSeq" id="WP_167462469.1">
    <property type="nucleotide sequence ID" value="NZ_CP046171.1"/>
</dbReference>
<dbReference type="EMBL" id="CP046171">
    <property type="protein sequence ID" value="QIS03401.1"/>
    <property type="molecule type" value="Genomic_DNA"/>
</dbReference>
<sequence length="387" mass="41129">MDDVIIGALGAGYQDLLIAAEVGCEKGREDPRICGMSNEQIRAVPKDLELVEADLVTAVKSQQPAGPTTMGLHDVASPAGLSRVASLLRHATQASKNPAVRKLTERADDFATWASRVNVTTGALQESTVDAYAKAAIYLAASAAPPLGDLLSLSEAISTGNIEQAVVAVIGVAATAIALAFPPAGAAIAVGLAVYNVGKFLFNFYLATPRDWVEDPPGTPQELYTSGADFKWITYPFKGEHVALLLSKDKFVDTADLILNSKWTESNTDRQPVKYSIPSGDAEFMRFGGGGLFDDASVSIWQDGKVATSECAKDKNVKEAFACSELSKPVEIALDKPAVLQVSIIGQNAKDLSICRDRACATWAKLVVLSEGKKEVSLLFSFSLGFR</sequence>